<evidence type="ECO:0000313" key="2">
    <source>
        <dbReference type="EMBL" id="MFC5884415.1"/>
    </source>
</evidence>
<keyword evidence="1" id="KW-0472">Membrane</keyword>
<feature type="transmembrane region" description="Helical" evidence="1">
    <location>
        <begin position="62"/>
        <end position="80"/>
    </location>
</feature>
<feature type="transmembrane region" description="Helical" evidence="1">
    <location>
        <begin position="37"/>
        <end position="55"/>
    </location>
</feature>
<gene>
    <name evidence="2" type="ORF">ACFP0N_05360</name>
</gene>
<keyword evidence="1" id="KW-0812">Transmembrane</keyword>
<sequence length="225" mass="23052">MTTSTRATRALRAAVFTALAVPLSALGQVVITGRPLPLTLVVAATGVVFLVAAALAGGERRLLHISAVLVPVELLLNTTFNLGQTGCGPVLGPEHVSARGMNLLVCGGGSVDGSLFSGQLGHGGPFPPALTQLLVLVVHLLVAFAAAVWLRLGDSALSGLARALRVLSESLAAPLRALFALLAPVPVRPVLRVPLPVSDLPRPRREDVVVAPAPRRGPPAFAPAC</sequence>
<dbReference type="Proteomes" id="UP001596067">
    <property type="component" value="Unassembled WGS sequence"/>
</dbReference>
<evidence type="ECO:0000256" key="1">
    <source>
        <dbReference type="SAM" id="Phobius"/>
    </source>
</evidence>
<organism evidence="2 3">
    <name type="scientific">Kitasatospora aburaviensis</name>
    <dbReference type="NCBI Taxonomy" id="67265"/>
    <lineage>
        <taxon>Bacteria</taxon>
        <taxon>Bacillati</taxon>
        <taxon>Actinomycetota</taxon>
        <taxon>Actinomycetes</taxon>
        <taxon>Kitasatosporales</taxon>
        <taxon>Streptomycetaceae</taxon>
        <taxon>Kitasatospora</taxon>
    </lineage>
</organism>
<dbReference type="RefSeq" id="WP_313762679.1">
    <property type="nucleotide sequence ID" value="NZ_BAAAVH010000110.1"/>
</dbReference>
<keyword evidence="1" id="KW-1133">Transmembrane helix</keyword>
<feature type="transmembrane region" description="Helical" evidence="1">
    <location>
        <begin position="129"/>
        <end position="150"/>
    </location>
</feature>
<proteinExistence type="predicted"/>
<protein>
    <recommendedName>
        <fullName evidence="4">Integral membrane protein</fullName>
    </recommendedName>
</protein>
<reference evidence="3" key="1">
    <citation type="journal article" date="2019" name="Int. J. Syst. Evol. Microbiol.">
        <title>The Global Catalogue of Microorganisms (GCM) 10K type strain sequencing project: providing services to taxonomists for standard genome sequencing and annotation.</title>
        <authorList>
            <consortium name="The Broad Institute Genomics Platform"/>
            <consortium name="The Broad Institute Genome Sequencing Center for Infectious Disease"/>
            <person name="Wu L."/>
            <person name="Ma J."/>
        </authorList>
    </citation>
    <scope>NUCLEOTIDE SEQUENCE [LARGE SCALE GENOMIC DNA]</scope>
    <source>
        <strain evidence="3">CGMCC 4.1469</strain>
    </source>
</reference>
<comment type="caution">
    <text evidence="2">The sequence shown here is derived from an EMBL/GenBank/DDBJ whole genome shotgun (WGS) entry which is preliminary data.</text>
</comment>
<name>A0ABW1EQX4_9ACTN</name>
<evidence type="ECO:0000313" key="3">
    <source>
        <dbReference type="Proteomes" id="UP001596067"/>
    </source>
</evidence>
<evidence type="ECO:0008006" key="4">
    <source>
        <dbReference type="Google" id="ProtNLM"/>
    </source>
</evidence>
<dbReference type="EMBL" id="JBHSOD010000004">
    <property type="protein sequence ID" value="MFC5884415.1"/>
    <property type="molecule type" value="Genomic_DNA"/>
</dbReference>
<accession>A0ABW1EQX4</accession>
<keyword evidence="3" id="KW-1185">Reference proteome</keyword>